<reference evidence="2 3" key="1">
    <citation type="journal article" date="2016" name="Nat. Commun.">
        <title>Thousands of microbial genomes shed light on interconnected biogeochemical processes in an aquifer system.</title>
        <authorList>
            <person name="Anantharaman K."/>
            <person name="Brown C.T."/>
            <person name="Hug L.A."/>
            <person name="Sharon I."/>
            <person name="Castelle C.J."/>
            <person name="Probst A.J."/>
            <person name="Thomas B.C."/>
            <person name="Singh A."/>
            <person name="Wilkins M.J."/>
            <person name="Karaoz U."/>
            <person name="Brodie E.L."/>
            <person name="Williams K.H."/>
            <person name="Hubbard S.S."/>
            <person name="Banfield J.F."/>
        </authorList>
    </citation>
    <scope>NUCLEOTIDE SEQUENCE [LARGE SCALE GENOMIC DNA]</scope>
</reference>
<gene>
    <name evidence="2" type="ORF">A2561_04970</name>
</gene>
<accession>A0A1G2JJT9</accession>
<dbReference type="EMBL" id="MHPU01000044">
    <property type="protein sequence ID" value="OGZ87406.1"/>
    <property type="molecule type" value="Genomic_DNA"/>
</dbReference>
<evidence type="ECO:0000313" key="2">
    <source>
        <dbReference type="EMBL" id="OGZ87406.1"/>
    </source>
</evidence>
<organism evidence="2 3">
    <name type="scientific">Candidatus Staskawiczbacteria bacterium RIFOXYD1_FULL_32_13</name>
    <dbReference type="NCBI Taxonomy" id="1802234"/>
    <lineage>
        <taxon>Bacteria</taxon>
        <taxon>Candidatus Staskawicziibacteriota</taxon>
    </lineage>
</organism>
<keyword evidence="1" id="KW-0472">Membrane</keyword>
<keyword evidence="1" id="KW-1133">Transmembrane helix</keyword>
<dbReference type="InterPro" id="IPR044020">
    <property type="entry name" value="DUF5676"/>
</dbReference>
<sequence length="84" mass="9898">MINIKHLLKVASAWTSIVYTVCYVWMAIYPPVRIMTMRYAFHANTTFGVNYFSLGYFITGLIIWNIVAILAIWLFVWLFKTIKQ</sequence>
<feature type="transmembrane region" description="Helical" evidence="1">
    <location>
        <begin position="7"/>
        <end position="28"/>
    </location>
</feature>
<comment type="caution">
    <text evidence="2">The sequence shown here is derived from an EMBL/GenBank/DDBJ whole genome shotgun (WGS) entry which is preliminary data.</text>
</comment>
<evidence type="ECO:0000313" key="3">
    <source>
        <dbReference type="Proteomes" id="UP000178935"/>
    </source>
</evidence>
<evidence type="ECO:0000256" key="1">
    <source>
        <dbReference type="SAM" id="Phobius"/>
    </source>
</evidence>
<protein>
    <submittedName>
        <fullName evidence="2">Uncharacterized protein</fullName>
    </submittedName>
</protein>
<dbReference type="Pfam" id="PF18926">
    <property type="entry name" value="DUF5676"/>
    <property type="match status" value="1"/>
</dbReference>
<proteinExistence type="predicted"/>
<name>A0A1G2JJT9_9BACT</name>
<dbReference type="Proteomes" id="UP000178935">
    <property type="component" value="Unassembled WGS sequence"/>
</dbReference>
<feature type="transmembrane region" description="Helical" evidence="1">
    <location>
        <begin position="54"/>
        <end position="79"/>
    </location>
</feature>
<dbReference type="AlphaFoldDB" id="A0A1G2JJT9"/>
<keyword evidence="1" id="KW-0812">Transmembrane</keyword>